<comment type="caution">
    <text evidence="1">The sequence shown here is derived from an EMBL/GenBank/DDBJ whole genome shotgun (WGS) entry which is preliminary data.</text>
</comment>
<proteinExistence type="predicted"/>
<evidence type="ECO:0000313" key="2">
    <source>
        <dbReference type="Proteomes" id="UP001558613"/>
    </source>
</evidence>
<keyword evidence="2" id="KW-1185">Reference proteome</keyword>
<dbReference type="EMBL" id="JAYMGO010000018">
    <property type="protein sequence ID" value="KAL1256845.1"/>
    <property type="molecule type" value="Genomic_DNA"/>
</dbReference>
<accession>A0ABR3LWI0</accession>
<gene>
    <name evidence="1" type="ORF">QQF64_012390</name>
</gene>
<reference evidence="1 2" key="1">
    <citation type="submission" date="2023-09" db="EMBL/GenBank/DDBJ databases">
        <authorList>
            <person name="Wang M."/>
        </authorList>
    </citation>
    <scope>NUCLEOTIDE SEQUENCE [LARGE SCALE GENOMIC DNA]</scope>
    <source>
        <strain evidence="1">GT-2023</strain>
        <tissue evidence="1">Liver</tissue>
    </source>
</reference>
<sequence length="228" mass="24710">MRANESSRDTERFVLWEFKGKALGTLAAHCEIDVNAEVSVASNYLTALLRPRVRCTKAQACQCPGDSATAQYSLITEISPPFYAPRAGTFPIEYGGERCSRSGSALVSVDCLCVAQGCIAGRRGNARAAKKYNVTLLNVPNLVEIGSTFLPVFSEDYTNIFSRAVEFGVSLFLCFGEADSDERCSPPFASARNRIFLSDIEALINISEVTGSVEAIRQLGRTKTAAEI</sequence>
<evidence type="ECO:0000313" key="1">
    <source>
        <dbReference type="EMBL" id="KAL1256845.1"/>
    </source>
</evidence>
<dbReference type="Proteomes" id="UP001558613">
    <property type="component" value="Unassembled WGS sequence"/>
</dbReference>
<organism evidence="1 2">
    <name type="scientific">Cirrhinus molitorella</name>
    <name type="common">mud carp</name>
    <dbReference type="NCBI Taxonomy" id="172907"/>
    <lineage>
        <taxon>Eukaryota</taxon>
        <taxon>Metazoa</taxon>
        <taxon>Chordata</taxon>
        <taxon>Craniata</taxon>
        <taxon>Vertebrata</taxon>
        <taxon>Euteleostomi</taxon>
        <taxon>Actinopterygii</taxon>
        <taxon>Neopterygii</taxon>
        <taxon>Teleostei</taxon>
        <taxon>Ostariophysi</taxon>
        <taxon>Cypriniformes</taxon>
        <taxon>Cyprinidae</taxon>
        <taxon>Labeoninae</taxon>
        <taxon>Labeonini</taxon>
        <taxon>Cirrhinus</taxon>
    </lineage>
</organism>
<protein>
    <submittedName>
        <fullName evidence="1">Uncharacterized protein</fullName>
    </submittedName>
</protein>
<name>A0ABR3LWI0_9TELE</name>